<evidence type="ECO:0000256" key="7">
    <source>
        <dbReference type="SAM" id="Phobius"/>
    </source>
</evidence>
<dbReference type="FunFam" id="1.20.1250.20:FF:000064">
    <property type="entry name" value="MFS allantoate transporter"/>
    <property type="match status" value="1"/>
</dbReference>
<dbReference type="VEuPathDB" id="FungiDB:sscle_02g014250"/>
<evidence type="ECO:0000256" key="2">
    <source>
        <dbReference type="ARBA" id="ARBA00022448"/>
    </source>
</evidence>
<keyword evidence="2" id="KW-0813">Transport</keyword>
<dbReference type="AlphaFoldDB" id="A0A1D9PVB0"/>
<feature type="transmembrane region" description="Helical" evidence="7">
    <location>
        <begin position="452"/>
        <end position="472"/>
    </location>
</feature>
<keyword evidence="3 7" id="KW-0812">Transmembrane</keyword>
<evidence type="ECO:0000313" key="10">
    <source>
        <dbReference type="Proteomes" id="UP000177798"/>
    </source>
</evidence>
<dbReference type="Gene3D" id="1.20.1250.20">
    <property type="entry name" value="MFS general substrate transporter like domains"/>
    <property type="match status" value="1"/>
</dbReference>
<feature type="transmembrane region" description="Helical" evidence="7">
    <location>
        <begin position="195"/>
        <end position="212"/>
    </location>
</feature>
<reference evidence="10" key="1">
    <citation type="journal article" date="2017" name="Genome Biol. Evol.">
        <title>The complete genome sequence of the phytopathogenic fungus Sclerotinia sclerotiorum reveals insights into the genome architecture of broad host range pathogens.</title>
        <authorList>
            <person name="Derbyshire M."/>
            <person name="Denton-Giles M."/>
            <person name="Hegedus D."/>
            <person name="Seifbarghy S."/>
            <person name="Rollins J."/>
            <person name="van Kan J."/>
            <person name="Seidl M.F."/>
            <person name="Faino L."/>
            <person name="Mbengue M."/>
            <person name="Navaud O."/>
            <person name="Raffaele S."/>
            <person name="Hammond-Kosack K."/>
            <person name="Heard S."/>
            <person name="Oliver R."/>
        </authorList>
    </citation>
    <scope>NUCLEOTIDE SEQUENCE [LARGE SCALE GENOMIC DNA]</scope>
    <source>
        <strain evidence="10">ATCC 18683 / 1980 / Ss-1</strain>
    </source>
</reference>
<dbReference type="InterPro" id="IPR020846">
    <property type="entry name" value="MFS_dom"/>
</dbReference>
<feature type="transmembrane region" description="Helical" evidence="7">
    <location>
        <begin position="290"/>
        <end position="308"/>
    </location>
</feature>
<dbReference type="Proteomes" id="UP000177798">
    <property type="component" value="Chromosome 2"/>
</dbReference>
<organism evidence="9 10">
    <name type="scientific">Sclerotinia sclerotiorum (strain ATCC 18683 / 1980 / Ss-1)</name>
    <name type="common">White mold</name>
    <name type="synonym">Whetzelinia sclerotiorum</name>
    <dbReference type="NCBI Taxonomy" id="665079"/>
    <lineage>
        <taxon>Eukaryota</taxon>
        <taxon>Fungi</taxon>
        <taxon>Dikarya</taxon>
        <taxon>Ascomycota</taxon>
        <taxon>Pezizomycotina</taxon>
        <taxon>Leotiomycetes</taxon>
        <taxon>Helotiales</taxon>
        <taxon>Sclerotiniaceae</taxon>
        <taxon>Sclerotinia</taxon>
    </lineage>
</organism>
<evidence type="ECO:0000256" key="5">
    <source>
        <dbReference type="ARBA" id="ARBA00023136"/>
    </source>
</evidence>
<feature type="transmembrane region" description="Helical" evidence="7">
    <location>
        <begin position="356"/>
        <end position="381"/>
    </location>
</feature>
<name>A0A1D9PVB0_SCLS1</name>
<dbReference type="PANTHER" id="PTHR43791:SF63">
    <property type="entry name" value="HIGH AFFINITY CYSTEINE TRANSPORTER"/>
    <property type="match status" value="1"/>
</dbReference>
<evidence type="ECO:0000256" key="6">
    <source>
        <dbReference type="ARBA" id="ARBA00037968"/>
    </source>
</evidence>
<comment type="subcellular location">
    <subcellularLocation>
        <location evidence="1">Membrane</location>
        <topology evidence="1">Multi-pass membrane protein</topology>
    </subcellularLocation>
</comment>
<sequence>MAWDVQYIYQLPNLCKKWDVFLFLSYLTSTLTPSLITENPQFRVQDNMSAAIEDAPPPPNTQKMDDKFPQPVSEILHVEHMLDSGNDKPDHMDYGRVDSEVAKYTSDVLIHISDEENRRLKKLIDRRVLIIMIVTYFIQALDKGTLAFTSIMGIRADAHVSDSQYPWLTTCIYIGILVVEYPTNWVLQRVPIAKYLGINVCVWSIVLSMHALCHNFEGLLVTRTLLGIFEAACQPIFVVLSSMWYKREEQAGVVIYWYMMNGAQQIVGGLLAYCFTLLKSGPLKSWQAIFVAYACLSFLWGIFILIWMPDSPMRAKCFSEHEKRLMVERVRSNQTGMQNRKFRIEHVKDALTDPQMYCYCLIAICTTLPTSGLGAFANIIITGFNFTVLQTQLLSMVLGFYIIIVLLSSHYLVKKYNQNILVMTFYLMPSFIGTVILMTIRNTNFSTKVGLLISYYITLSFWSTATLSLTLMSRNVAGQTKKTIVVAANFISWAAGNAVGPQVFLKNDAPRYFIAFATHLGCYALLLLVLIFLRWHLMRENRKRDELAEAGVRQANDRDMVHAFDDLTDRENPNFRYVY</sequence>
<accession>A0A1D9PVB0</accession>
<feature type="transmembrane region" description="Helical" evidence="7">
    <location>
        <begin position="393"/>
        <end position="413"/>
    </location>
</feature>
<evidence type="ECO:0000313" key="9">
    <source>
        <dbReference type="EMBL" id="APA06655.1"/>
    </source>
</evidence>
<evidence type="ECO:0000256" key="3">
    <source>
        <dbReference type="ARBA" id="ARBA00022692"/>
    </source>
</evidence>
<evidence type="ECO:0000256" key="4">
    <source>
        <dbReference type="ARBA" id="ARBA00022989"/>
    </source>
</evidence>
<keyword evidence="4 7" id="KW-1133">Transmembrane helix</keyword>
<dbReference type="Pfam" id="PF07690">
    <property type="entry name" value="MFS_1"/>
    <property type="match status" value="1"/>
</dbReference>
<comment type="similarity">
    <text evidence="6">Belongs to the major facilitator superfamily. Allantoate permease family.</text>
</comment>
<dbReference type="PROSITE" id="PS50850">
    <property type="entry name" value="MFS"/>
    <property type="match status" value="1"/>
</dbReference>
<dbReference type="GO" id="GO:0022857">
    <property type="term" value="F:transmembrane transporter activity"/>
    <property type="evidence" value="ECO:0007669"/>
    <property type="project" value="InterPro"/>
</dbReference>
<feature type="transmembrane region" description="Helical" evidence="7">
    <location>
        <begin position="257"/>
        <end position="278"/>
    </location>
</feature>
<gene>
    <name evidence="9" type="ORF">sscle_02g014250</name>
</gene>
<evidence type="ECO:0000259" key="8">
    <source>
        <dbReference type="PROSITE" id="PS50850"/>
    </source>
</evidence>
<feature type="domain" description="Major facilitator superfamily (MFS) profile" evidence="8">
    <location>
        <begin position="128"/>
        <end position="542"/>
    </location>
</feature>
<feature type="transmembrane region" description="Helical" evidence="7">
    <location>
        <begin position="128"/>
        <end position="153"/>
    </location>
</feature>
<dbReference type="EMBL" id="CP017815">
    <property type="protein sequence ID" value="APA06655.1"/>
    <property type="molecule type" value="Genomic_DNA"/>
</dbReference>
<protein>
    <recommendedName>
        <fullName evidence="8">Major facilitator superfamily (MFS) profile domain-containing protein</fullName>
    </recommendedName>
</protein>
<dbReference type="InterPro" id="IPR036259">
    <property type="entry name" value="MFS_trans_sf"/>
</dbReference>
<dbReference type="SUPFAM" id="SSF103473">
    <property type="entry name" value="MFS general substrate transporter"/>
    <property type="match status" value="1"/>
</dbReference>
<dbReference type="PANTHER" id="PTHR43791">
    <property type="entry name" value="PERMEASE-RELATED"/>
    <property type="match status" value="1"/>
</dbReference>
<feature type="transmembrane region" description="Helical" evidence="7">
    <location>
        <begin position="420"/>
        <end position="440"/>
    </location>
</feature>
<proteinExistence type="inferred from homology"/>
<feature type="transmembrane region" description="Helical" evidence="7">
    <location>
        <begin position="484"/>
        <end position="505"/>
    </location>
</feature>
<dbReference type="InterPro" id="IPR011701">
    <property type="entry name" value="MFS"/>
</dbReference>
<dbReference type="GO" id="GO:0016020">
    <property type="term" value="C:membrane"/>
    <property type="evidence" value="ECO:0007669"/>
    <property type="project" value="UniProtKB-SubCell"/>
</dbReference>
<feature type="transmembrane region" description="Helical" evidence="7">
    <location>
        <begin position="165"/>
        <end position="183"/>
    </location>
</feature>
<feature type="transmembrane region" description="Helical" evidence="7">
    <location>
        <begin position="224"/>
        <end position="245"/>
    </location>
</feature>
<keyword evidence="5 7" id="KW-0472">Membrane</keyword>
<evidence type="ECO:0000256" key="1">
    <source>
        <dbReference type="ARBA" id="ARBA00004141"/>
    </source>
</evidence>
<feature type="transmembrane region" description="Helical" evidence="7">
    <location>
        <begin position="511"/>
        <end position="533"/>
    </location>
</feature>
<dbReference type="OrthoDB" id="6730379at2759"/>